<name>A0A016XHI8_9BURK</name>
<reference evidence="7 8" key="1">
    <citation type="submission" date="2014-02" db="EMBL/GenBank/DDBJ databases">
        <title>Draft Genome of Hylemonella gracilis isolated from the Niagara River.</title>
        <authorList>
            <person name="Pawlowski D.R."/>
            <person name="Koudelka G.B."/>
        </authorList>
    </citation>
    <scope>NUCLEOTIDE SEQUENCE [LARGE SCALE GENOMIC DNA]</scope>
    <source>
        <strain evidence="7 8">Niagara R</strain>
    </source>
</reference>
<feature type="transmembrane region" description="Helical" evidence="6">
    <location>
        <begin position="12"/>
        <end position="36"/>
    </location>
</feature>
<dbReference type="AlphaFoldDB" id="A0A016XHI8"/>
<dbReference type="InterPro" id="IPR030923">
    <property type="entry name" value="LptG"/>
</dbReference>
<keyword evidence="4 6" id="KW-1133">Transmembrane helix</keyword>
<accession>A0A016XHI8</accession>
<feature type="transmembrane region" description="Helical" evidence="6">
    <location>
        <begin position="288"/>
        <end position="309"/>
    </location>
</feature>
<protein>
    <submittedName>
        <fullName evidence="7">Permease</fullName>
    </submittedName>
</protein>
<keyword evidence="5 6" id="KW-0472">Membrane</keyword>
<dbReference type="GO" id="GO:0043190">
    <property type="term" value="C:ATP-binding cassette (ABC) transporter complex"/>
    <property type="evidence" value="ECO:0007669"/>
    <property type="project" value="InterPro"/>
</dbReference>
<dbReference type="RefSeq" id="WP_081767159.1">
    <property type="nucleotide sequence ID" value="NZ_JEMG01000001.1"/>
</dbReference>
<gene>
    <name evidence="7" type="ORF">AZ34_09960</name>
</gene>
<dbReference type="PANTHER" id="PTHR33529">
    <property type="entry name" value="SLR0882 PROTEIN-RELATED"/>
    <property type="match status" value="1"/>
</dbReference>
<feature type="transmembrane region" description="Helical" evidence="6">
    <location>
        <begin position="103"/>
        <end position="123"/>
    </location>
</feature>
<evidence type="ECO:0000256" key="1">
    <source>
        <dbReference type="ARBA" id="ARBA00004651"/>
    </source>
</evidence>
<sequence>MIMTPTLRRLLFREILLTTTFVTLAFLALFIFFDFIDQLSSVGRADRPGFHIPQALAYVLLLAPAHLYELLPITVLIGTIYVMTRLAQSSEFTILRTSGLGPWRALLMLLAAGIMFAATTFVIGDYLSPWSNQTAESYRAQFRSGAGPVGKAGAWLREREPYAKYGINIGALLPDGTLERVRIYEIDNAGNLVSTLQAPRARFNSDQSWTLLEVERTEFIAAGSDVHRIETTRLPSYRWPTNISPEMIAAAVLDPNRMNAVDLFQYIRHLEDNAQSADRYEIQFWKKVFYPLSCLVMVMMALPFAYLHFRNQGISLYVFGGVMAGVTFFFLNSMFGYIGELRQWTPWIAAATPGLIFMLISLAAFAWLVLKR</sequence>
<dbReference type="NCBIfam" id="TIGR04408">
    <property type="entry name" value="LptG_lptG"/>
    <property type="match status" value="1"/>
</dbReference>
<dbReference type="OrthoDB" id="9776227at2"/>
<dbReference type="Proteomes" id="UP000023268">
    <property type="component" value="Unassembled WGS sequence"/>
</dbReference>
<feature type="transmembrane region" description="Helical" evidence="6">
    <location>
        <begin position="316"/>
        <end position="338"/>
    </location>
</feature>
<evidence type="ECO:0000256" key="2">
    <source>
        <dbReference type="ARBA" id="ARBA00022475"/>
    </source>
</evidence>
<evidence type="ECO:0000313" key="7">
    <source>
        <dbReference type="EMBL" id="EYC51375.1"/>
    </source>
</evidence>
<comment type="subcellular location">
    <subcellularLocation>
        <location evidence="1">Cell membrane</location>
        <topology evidence="1">Multi-pass membrane protein</topology>
    </subcellularLocation>
</comment>
<feature type="transmembrane region" description="Helical" evidence="6">
    <location>
        <begin position="56"/>
        <end position="82"/>
    </location>
</feature>
<dbReference type="STRING" id="1458275.AZ34_09960"/>
<keyword evidence="2" id="KW-1003">Cell membrane</keyword>
<feature type="transmembrane region" description="Helical" evidence="6">
    <location>
        <begin position="344"/>
        <end position="370"/>
    </location>
</feature>
<evidence type="ECO:0000256" key="3">
    <source>
        <dbReference type="ARBA" id="ARBA00022692"/>
    </source>
</evidence>
<dbReference type="GO" id="GO:0055085">
    <property type="term" value="P:transmembrane transport"/>
    <property type="evidence" value="ECO:0007669"/>
    <property type="project" value="InterPro"/>
</dbReference>
<evidence type="ECO:0000256" key="6">
    <source>
        <dbReference type="SAM" id="Phobius"/>
    </source>
</evidence>
<dbReference type="Pfam" id="PF03739">
    <property type="entry name" value="LptF_LptG"/>
    <property type="match status" value="1"/>
</dbReference>
<dbReference type="GO" id="GO:0015920">
    <property type="term" value="P:lipopolysaccharide transport"/>
    <property type="evidence" value="ECO:0007669"/>
    <property type="project" value="TreeGrafter"/>
</dbReference>
<organism evidence="7 8">
    <name type="scientific">Hylemonella gracilis str. Niagara R</name>
    <dbReference type="NCBI Taxonomy" id="1458275"/>
    <lineage>
        <taxon>Bacteria</taxon>
        <taxon>Pseudomonadati</taxon>
        <taxon>Pseudomonadota</taxon>
        <taxon>Betaproteobacteria</taxon>
        <taxon>Burkholderiales</taxon>
        <taxon>Comamonadaceae</taxon>
        <taxon>Hylemonella</taxon>
    </lineage>
</organism>
<comment type="caution">
    <text evidence="7">The sequence shown here is derived from an EMBL/GenBank/DDBJ whole genome shotgun (WGS) entry which is preliminary data.</text>
</comment>
<evidence type="ECO:0000256" key="5">
    <source>
        <dbReference type="ARBA" id="ARBA00023136"/>
    </source>
</evidence>
<evidence type="ECO:0000256" key="4">
    <source>
        <dbReference type="ARBA" id="ARBA00022989"/>
    </source>
</evidence>
<dbReference type="PANTHER" id="PTHR33529:SF2">
    <property type="entry name" value="LIPOPOLYSACCHARIDE EXPORT SYSTEM PERMEASE PROTEIN LPTG"/>
    <property type="match status" value="1"/>
</dbReference>
<dbReference type="eggNOG" id="COG0795">
    <property type="taxonomic scope" value="Bacteria"/>
</dbReference>
<proteinExistence type="predicted"/>
<evidence type="ECO:0000313" key="8">
    <source>
        <dbReference type="Proteomes" id="UP000023268"/>
    </source>
</evidence>
<dbReference type="EMBL" id="JEMG01000001">
    <property type="protein sequence ID" value="EYC51375.1"/>
    <property type="molecule type" value="Genomic_DNA"/>
</dbReference>
<dbReference type="InterPro" id="IPR005495">
    <property type="entry name" value="LptG/LptF_permease"/>
</dbReference>
<keyword evidence="3 6" id="KW-0812">Transmembrane</keyword>